<reference evidence="5 7" key="1">
    <citation type="submission" date="2008-03" db="EMBL/GenBank/DDBJ databases">
        <title>Annotation of Ixodes scapularis.</title>
        <authorList>
            <consortium name="Ixodes scapularis Genome Project Consortium"/>
            <person name="Caler E."/>
            <person name="Hannick L.I."/>
            <person name="Bidwell S."/>
            <person name="Joardar V."/>
            <person name="Thiagarajan M."/>
            <person name="Amedeo P."/>
            <person name="Galinsky K.J."/>
            <person name="Schobel S."/>
            <person name="Inman J."/>
            <person name="Hostetler J."/>
            <person name="Miller J."/>
            <person name="Hammond M."/>
            <person name="Megy K."/>
            <person name="Lawson D."/>
            <person name="Kodira C."/>
            <person name="Sutton G."/>
            <person name="Meyer J."/>
            <person name="Hill C.A."/>
            <person name="Birren B."/>
            <person name="Nene V."/>
            <person name="Collins F."/>
            <person name="Alarcon-Chaidez F."/>
            <person name="Wikel S."/>
            <person name="Strausberg R."/>
        </authorList>
    </citation>
    <scope>NUCLEOTIDE SEQUENCE [LARGE SCALE GENOMIC DNA]</scope>
    <source>
        <strain evidence="7">Wikel</strain>
        <strain evidence="5">Wikel colony</strain>
    </source>
</reference>
<keyword evidence="4" id="KW-0807">Transducer</keyword>
<accession>B7Q275</accession>
<evidence type="ECO:0000256" key="2">
    <source>
        <dbReference type="ARBA" id="ARBA00023170"/>
    </source>
</evidence>
<keyword evidence="3" id="KW-0325">Glycoprotein</keyword>
<evidence type="ECO:0000256" key="1">
    <source>
        <dbReference type="ARBA" id="ARBA00023040"/>
    </source>
</evidence>
<evidence type="ECO:0000313" key="7">
    <source>
        <dbReference type="Proteomes" id="UP000001555"/>
    </source>
</evidence>
<dbReference type="GO" id="GO:0004965">
    <property type="term" value="F:G protein-coupled GABA receptor activity"/>
    <property type="evidence" value="ECO:0007669"/>
    <property type="project" value="InterPro"/>
</dbReference>
<dbReference type="Gene3D" id="3.40.50.2300">
    <property type="match status" value="1"/>
</dbReference>
<dbReference type="GO" id="GO:0016020">
    <property type="term" value="C:membrane"/>
    <property type="evidence" value="ECO:0007669"/>
    <property type="project" value="InterPro"/>
</dbReference>
<dbReference type="PANTHER" id="PTHR10519">
    <property type="entry name" value="GABA-B RECEPTOR"/>
    <property type="match status" value="1"/>
</dbReference>
<dbReference type="OrthoDB" id="17569at2759"/>
<dbReference type="InterPro" id="IPR028082">
    <property type="entry name" value="Peripla_BP_I"/>
</dbReference>
<evidence type="ECO:0000313" key="5">
    <source>
        <dbReference type="EMBL" id="EEC12947.1"/>
    </source>
</evidence>
<dbReference type="VEuPathDB" id="VectorBase:ISCP_016888"/>
<evidence type="ECO:0000313" key="6">
    <source>
        <dbReference type="EnsemblMetazoa" id="ISCW020864-PA"/>
    </source>
</evidence>
<dbReference type="PANTHER" id="PTHR10519:SF74">
    <property type="entry name" value="GAMMA-AMINOBUTYRIC ACID TYPE B RECEPTOR SUBUNIT 2"/>
    <property type="match status" value="1"/>
</dbReference>
<gene>
    <name evidence="5" type="ORF">IscW_ISCW020864</name>
</gene>
<dbReference type="HOGENOM" id="CLU_2504238_0_0_1"/>
<dbReference type="AlphaFoldDB" id="B7Q275"/>
<dbReference type="VEuPathDB" id="VectorBase:ISCI020864"/>
<protein>
    <submittedName>
        <fullName evidence="5 6">Gaba-B receptor, putative</fullName>
    </submittedName>
</protein>
<feature type="non-terminal residue" evidence="5">
    <location>
        <position position="1"/>
    </location>
</feature>
<organism>
    <name type="scientific">Ixodes scapularis</name>
    <name type="common">Black-legged tick</name>
    <name type="synonym">Deer tick</name>
    <dbReference type="NCBI Taxonomy" id="6945"/>
    <lineage>
        <taxon>Eukaryota</taxon>
        <taxon>Metazoa</taxon>
        <taxon>Ecdysozoa</taxon>
        <taxon>Arthropoda</taxon>
        <taxon>Chelicerata</taxon>
        <taxon>Arachnida</taxon>
        <taxon>Acari</taxon>
        <taxon>Parasitiformes</taxon>
        <taxon>Ixodida</taxon>
        <taxon>Ixodoidea</taxon>
        <taxon>Ixodidae</taxon>
        <taxon>Ixodinae</taxon>
        <taxon>Ixodes</taxon>
    </lineage>
</organism>
<reference evidence="6" key="2">
    <citation type="submission" date="2020-05" db="UniProtKB">
        <authorList>
            <consortium name="EnsemblMetazoa"/>
        </authorList>
    </citation>
    <scope>IDENTIFICATION</scope>
    <source>
        <strain evidence="6">wikel</strain>
    </source>
</reference>
<dbReference type="VEuPathDB" id="VectorBase:ISCW020864"/>
<keyword evidence="7" id="KW-1185">Reference proteome</keyword>
<proteinExistence type="predicted"/>
<dbReference type="STRING" id="6945.B7Q275"/>
<dbReference type="EMBL" id="DS842011">
    <property type="protein sequence ID" value="EEC12947.1"/>
    <property type="molecule type" value="Genomic_DNA"/>
</dbReference>
<dbReference type="PaxDb" id="6945-B7Q275"/>
<dbReference type="EnsemblMetazoa" id="ISCW020864-RA">
    <property type="protein sequence ID" value="ISCW020864-PA"/>
    <property type="gene ID" value="ISCW020864"/>
</dbReference>
<evidence type="ECO:0000256" key="4">
    <source>
        <dbReference type="ARBA" id="ARBA00023224"/>
    </source>
</evidence>
<keyword evidence="1" id="KW-0297">G-protein coupled receptor</keyword>
<evidence type="ECO:0000256" key="3">
    <source>
        <dbReference type="ARBA" id="ARBA00023180"/>
    </source>
</evidence>
<keyword evidence="2 5" id="KW-0675">Receptor</keyword>
<feature type="non-terminal residue" evidence="5">
    <location>
        <position position="86"/>
    </location>
</feature>
<dbReference type="SUPFAM" id="SSF53822">
    <property type="entry name" value="Periplasmic binding protein-like I"/>
    <property type="match status" value="1"/>
</dbReference>
<dbReference type="InterPro" id="IPR002455">
    <property type="entry name" value="GPCR3_GABA-B"/>
</dbReference>
<name>B7Q275_IXOSC</name>
<dbReference type="Proteomes" id="UP000001555">
    <property type="component" value="Unassembled WGS sequence"/>
</dbReference>
<sequence length="86" mass="10032">EKDVRIILGNFDEYWARKVFCQAFKMGMYGRKYQWIIVAMYRERWWEAPQADVSCQPSQMTEAIEGYIGTDLLPLSTSENITVSGL</sequence>
<dbReference type="EMBL" id="ABJB010900579">
    <property type="status" value="NOT_ANNOTATED_CDS"/>
    <property type="molecule type" value="Genomic_DNA"/>
</dbReference>